<feature type="compositionally biased region" description="Basic and acidic residues" evidence="23">
    <location>
        <begin position="987"/>
        <end position="1002"/>
    </location>
</feature>
<dbReference type="InterPro" id="IPR006555">
    <property type="entry name" value="ATP-dep_Helicase_C"/>
</dbReference>
<evidence type="ECO:0000256" key="21">
    <source>
        <dbReference type="ARBA" id="ARBA00045702"/>
    </source>
</evidence>
<dbReference type="PROSITE" id="PS51193">
    <property type="entry name" value="HELICASE_ATP_BIND_2"/>
    <property type="match status" value="1"/>
</dbReference>
<feature type="compositionally biased region" description="Basic and acidic residues" evidence="23">
    <location>
        <begin position="925"/>
        <end position="942"/>
    </location>
</feature>
<dbReference type="InParanoid" id="A0A507AY46"/>
<dbReference type="NCBIfam" id="TIGR00604">
    <property type="entry name" value="rad3"/>
    <property type="match status" value="1"/>
</dbReference>
<dbReference type="FunFam" id="3.40.50.300:FF:002774">
    <property type="entry name" value="ATP-dependent DNA helicase chl1"/>
    <property type="match status" value="1"/>
</dbReference>
<dbReference type="SMART" id="SM00491">
    <property type="entry name" value="HELICc2"/>
    <property type="match status" value="1"/>
</dbReference>
<evidence type="ECO:0000256" key="22">
    <source>
        <dbReference type="ARBA" id="ARBA00048954"/>
    </source>
</evidence>
<evidence type="ECO:0000256" key="19">
    <source>
        <dbReference type="ARBA" id="ARBA00044998"/>
    </source>
</evidence>
<dbReference type="GO" id="GO:0043139">
    <property type="term" value="F:5'-3' DNA helicase activity"/>
    <property type="evidence" value="ECO:0007669"/>
    <property type="project" value="UniProtKB-EC"/>
</dbReference>
<feature type="compositionally biased region" description="Basic and acidic residues" evidence="23">
    <location>
        <begin position="241"/>
        <end position="251"/>
    </location>
</feature>
<dbReference type="GO" id="GO:0006139">
    <property type="term" value="P:nucleobase-containing compound metabolic process"/>
    <property type="evidence" value="ECO:0007669"/>
    <property type="project" value="InterPro"/>
</dbReference>
<feature type="domain" description="Helicase ATP-binding" evidence="24">
    <location>
        <begin position="11"/>
        <end position="426"/>
    </location>
</feature>
<keyword evidence="26" id="KW-1185">Reference proteome</keyword>
<dbReference type="EMBL" id="SKBQ01000003">
    <property type="protein sequence ID" value="TPX12563.1"/>
    <property type="molecule type" value="Genomic_DNA"/>
</dbReference>
<evidence type="ECO:0000256" key="5">
    <source>
        <dbReference type="ARBA" id="ARBA00017386"/>
    </source>
</evidence>
<dbReference type="CDD" id="cd18788">
    <property type="entry name" value="SF2_C_XPD"/>
    <property type="match status" value="1"/>
</dbReference>
<dbReference type="InterPro" id="IPR027417">
    <property type="entry name" value="P-loop_NTPase"/>
</dbReference>
<keyword evidence="13" id="KW-0238">DNA-binding</keyword>
<evidence type="ECO:0000313" key="25">
    <source>
        <dbReference type="EMBL" id="TPX12563.1"/>
    </source>
</evidence>
<comment type="similarity">
    <text evidence="3">Belongs to the DEAD box helicase family. DEAH subfamily. DDX11/CHL1 sub-subfamily.</text>
</comment>
<dbReference type="InterPro" id="IPR010614">
    <property type="entry name" value="RAD3-like_helicase_DEAD"/>
</dbReference>
<keyword evidence="8" id="KW-0378">Hydrolase</keyword>
<dbReference type="GO" id="GO:0046872">
    <property type="term" value="F:metal ion binding"/>
    <property type="evidence" value="ECO:0007669"/>
    <property type="project" value="UniProtKB-KW"/>
</dbReference>
<dbReference type="RefSeq" id="XP_030994274.1">
    <property type="nucleotide sequence ID" value="XM_031142144.1"/>
</dbReference>
<feature type="compositionally biased region" description="Acidic residues" evidence="23">
    <location>
        <begin position="1003"/>
        <end position="1023"/>
    </location>
</feature>
<feature type="compositionally biased region" description="Basic and acidic residues" evidence="23">
    <location>
        <begin position="130"/>
        <end position="140"/>
    </location>
</feature>
<evidence type="ECO:0000256" key="16">
    <source>
        <dbReference type="ARBA" id="ARBA00023306"/>
    </source>
</evidence>
<keyword evidence="7" id="KW-0547">Nucleotide-binding</keyword>
<dbReference type="InterPro" id="IPR045028">
    <property type="entry name" value="DinG/Rad3-like"/>
</dbReference>
<dbReference type="STRING" id="1093900.A0A507AY46"/>
<evidence type="ECO:0000259" key="24">
    <source>
        <dbReference type="PROSITE" id="PS51193"/>
    </source>
</evidence>
<keyword evidence="14" id="KW-0413">Isomerase</keyword>
<keyword evidence="12" id="KW-0411">Iron-sulfur</keyword>
<dbReference type="InterPro" id="IPR006554">
    <property type="entry name" value="Helicase-like_DEXD_c2"/>
</dbReference>
<evidence type="ECO:0000256" key="9">
    <source>
        <dbReference type="ARBA" id="ARBA00022806"/>
    </source>
</evidence>
<dbReference type="GO" id="GO:0003677">
    <property type="term" value="F:DNA binding"/>
    <property type="evidence" value="ECO:0007669"/>
    <property type="project" value="UniProtKB-KW"/>
</dbReference>
<dbReference type="GO" id="GO:0051536">
    <property type="term" value="F:iron-sulfur cluster binding"/>
    <property type="evidence" value="ECO:0007669"/>
    <property type="project" value="UniProtKB-KW"/>
</dbReference>
<accession>A0A507AY46</accession>
<dbReference type="PANTHER" id="PTHR11472:SF41">
    <property type="entry name" value="ATP-DEPENDENT DNA HELICASE DDX11-RELATED"/>
    <property type="match status" value="1"/>
</dbReference>
<evidence type="ECO:0000256" key="15">
    <source>
        <dbReference type="ARBA" id="ARBA00023242"/>
    </source>
</evidence>
<feature type="region of interest" description="Disordered" evidence="23">
    <location>
        <begin position="130"/>
        <end position="149"/>
    </location>
</feature>
<dbReference type="SMART" id="SM00488">
    <property type="entry name" value="DEXDc2"/>
    <property type="match status" value="1"/>
</dbReference>
<evidence type="ECO:0000256" key="11">
    <source>
        <dbReference type="ARBA" id="ARBA00023004"/>
    </source>
</evidence>
<keyword evidence="9" id="KW-0347">Helicase</keyword>
<evidence type="ECO:0000256" key="13">
    <source>
        <dbReference type="ARBA" id="ARBA00023125"/>
    </source>
</evidence>
<dbReference type="OrthoDB" id="267079at2759"/>
<evidence type="ECO:0000256" key="1">
    <source>
        <dbReference type="ARBA" id="ARBA00001966"/>
    </source>
</evidence>
<evidence type="ECO:0000256" key="4">
    <source>
        <dbReference type="ARBA" id="ARBA00016387"/>
    </source>
</evidence>
<feature type="region of interest" description="Disordered" evidence="23">
    <location>
        <begin position="227"/>
        <end position="251"/>
    </location>
</feature>
<organism evidence="25 26">
    <name type="scientific">Thyridium curvatum</name>
    <dbReference type="NCBI Taxonomy" id="1093900"/>
    <lineage>
        <taxon>Eukaryota</taxon>
        <taxon>Fungi</taxon>
        <taxon>Dikarya</taxon>
        <taxon>Ascomycota</taxon>
        <taxon>Pezizomycotina</taxon>
        <taxon>Sordariomycetes</taxon>
        <taxon>Sordariomycetidae</taxon>
        <taxon>Thyridiales</taxon>
        <taxon>Thyridiaceae</taxon>
        <taxon>Thyridium</taxon>
    </lineage>
</organism>
<gene>
    <name evidence="25" type="ORF">E0L32_000740</name>
</gene>
<reference evidence="25 26" key="1">
    <citation type="submission" date="2019-06" db="EMBL/GenBank/DDBJ databases">
        <title>Draft genome sequence of the filamentous fungus Phialemoniopsis curvata isolated from diesel fuel.</title>
        <authorList>
            <person name="Varaljay V.A."/>
            <person name="Lyon W.J."/>
            <person name="Crouch A.L."/>
            <person name="Drake C.E."/>
            <person name="Hollomon J.M."/>
            <person name="Nadeau L.J."/>
            <person name="Nunn H.S."/>
            <person name="Stevenson B.S."/>
            <person name="Bojanowski C.L."/>
            <person name="Crookes-Goodson W.J."/>
        </authorList>
    </citation>
    <scope>NUCLEOTIDE SEQUENCE [LARGE SCALE GENOMIC DNA]</scope>
    <source>
        <strain evidence="25 26">D216</strain>
    </source>
</reference>
<comment type="subcellular location">
    <subcellularLocation>
        <location evidence="2">Nucleus</location>
    </subcellularLocation>
</comment>
<dbReference type="PANTHER" id="PTHR11472">
    <property type="entry name" value="DNA REPAIR DEAD HELICASE RAD3/XP-D SUBFAMILY MEMBER"/>
    <property type="match status" value="1"/>
</dbReference>
<dbReference type="GO" id="GO:0005524">
    <property type="term" value="F:ATP binding"/>
    <property type="evidence" value="ECO:0007669"/>
    <property type="project" value="UniProtKB-KW"/>
</dbReference>
<dbReference type="Pfam" id="PF06733">
    <property type="entry name" value="DEAD_2"/>
    <property type="match status" value="1"/>
</dbReference>
<sequence>MTDGGDTPLSDGVDFHHPYTPYDVQLDFMKTAYDVLQRGDGQIGILESPTGTGKSLSLICSALTWLRNFKKSQLEVSLGSAAEELKDEPDWIVQQLLQRKRDDLVKEWEEREERLRRIREKEKQMEARVAKKRRLEESGHRAGPKTVDEESEFLVDDWNDDDTIDDKDPLSQLSRETRALLKEMGMGVPGRRDEAEDEQLEDEIKIFYTSRTHSQLTQFVSELRRPSFPSSVPAAQSTTKTSHEDQSEGVKHIPLSSRQRLCINPGVARLGSVAAINDRCAELQKPKSANKCAFLPGAEKISQTHQFRDTALATLPDIEDLHQLGKTLHVCPYYASRTAIPGAEVITLPYPLLLQQSARDALGIKLEGNVVVIDEAHNIMDAVANVYAAEVRLSELRRARQMLGGYVKRFGKKLKGENRVMIGQIAKVVDGLSEWLNNATQSKTSQGIADPNELLKHKGADQINLYRLVRYVQESKLAFKVESYASYAEEQEKTDQSKPVSSTPVLHTLVSFLIALTNLSTEGRIFYEKLAPPSTDIKLSYLLLSPTHAFSSIASSARAVILAGGTMSPFEDYKAHLFPTLAPTKITTLSCGHVIPPSNLCVWTLASPKPGRAAGPESFEFSFQKRSDIGMVRQLGLALLNICGIVPDGVVMFFPSYGYLDEVVSIWQGKDTRDDSKSVWDRLQEKKAMFRESKGGSSDEVLNEYSQAILGEAGSGPSGPKRNGALLLSVVGGKMSEGINFSDRLGRCVVIVGLPYPNINSAEWKARIEYIESSTLARLTTLVDAGEQDASEDAAPKMSREQALAASKQAARDFYENACMRAVNQSIGRAIRHRNDYASIVLVDRRFGGSSDPLASRPGQAGLREVVGDYCHPSGCDCDRHHHQWHHNHNNVVDNSDVDDDHDIDLLDHLDRHPELHGRRDQHLDLLHDGGHRGRQLAEARGRGRGRRRGPPAVRGRLQPRQVPQRLRVHRRAPQDGHGGHTHRHGHGDGDINQHEHHGHDVVDDDDVDEPGDDDDDVDDADHDDDHDVGDVDADGHTFKAGAQCWFLDATNMNTLTTARNSAQFIGAVNEPQGNTDPEQAHLDVNSGTLPTDDVAITCNPSPGSNLLNCVAGLYTQTVSVDNVLNFQPPPQQLGGGNNYPIPVTLSAVCCDP</sequence>
<dbReference type="GO" id="GO:0016818">
    <property type="term" value="F:hydrolase activity, acting on acid anhydrides, in phosphorus-containing anhydrides"/>
    <property type="evidence" value="ECO:0007669"/>
    <property type="project" value="InterPro"/>
</dbReference>
<feature type="compositionally biased region" description="Polar residues" evidence="23">
    <location>
        <begin position="228"/>
        <end position="240"/>
    </location>
</feature>
<dbReference type="FunCoup" id="A0A507AY46">
    <property type="interactions" value="946"/>
</dbReference>
<keyword evidence="6" id="KW-0479">Metal-binding</keyword>
<dbReference type="Gene3D" id="3.40.50.300">
    <property type="entry name" value="P-loop containing nucleotide triphosphate hydrolases"/>
    <property type="match status" value="3"/>
</dbReference>
<dbReference type="Pfam" id="PF13307">
    <property type="entry name" value="Helicase_C_2"/>
    <property type="match status" value="1"/>
</dbReference>
<evidence type="ECO:0000256" key="18">
    <source>
        <dbReference type="ARBA" id="ARBA00044969"/>
    </source>
</evidence>
<evidence type="ECO:0000256" key="8">
    <source>
        <dbReference type="ARBA" id="ARBA00022801"/>
    </source>
</evidence>
<keyword evidence="15" id="KW-0539">Nucleus</keyword>
<evidence type="ECO:0000256" key="12">
    <source>
        <dbReference type="ARBA" id="ARBA00023014"/>
    </source>
</evidence>
<dbReference type="AlphaFoldDB" id="A0A507AY46"/>
<evidence type="ECO:0000256" key="2">
    <source>
        <dbReference type="ARBA" id="ARBA00004123"/>
    </source>
</evidence>
<dbReference type="GO" id="GO:0034085">
    <property type="term" value="P:establishment of sister chromatid cohesion"/>
    <property type="evidence" value="ECO:0007669"/>
    <property type="project" value="TreeGrafter"/>
</dbReference>
<feature type="compositionally biased region" description="Low complexity" evidence="23">
    <location>
        <begin position="951"/>
        <end position="966"/>
    </location>
</feature>
<comment type="function">
    <text evidence="21">ATP-dependent DNA helicase important for chromosome transmission and normal cell cycle progression in G(2)/M. May have a role in changing DNA topology to allow the loading of proteins involved in maintaining sister chromatid cohesion in the vicinity of the centromeres. Has a specific role in chromosome segregation during meiosis II.</text>
</comment>
<evidence type="ECO:0000256" key="20">
    <source>
        <dbReference type="ARBA" id="ARBA00045008"/>
    </source>
</evidence>
<dbReference type="GO" id="GO:0005634">
    <property type="term" value="C:nucleus"/>
    <property type="evidence" value="ECO:0007669"/>
    <property type="project" value="UniProtKB-SubCell"/>
</dbReference>
<feature type="compositionally biased region" description="Basic and acidic residues" evidence="23">
    <location>
        <begin position="1024"/>
        <end position="1036"/>
    </location>
</feature>
<keyword evidence="10" id="KW-0067">ATP-binding</keyword>
<evidence type="ECO:0000256" key="10">
    <source>
        <dbReference type="ARBA" id="ARBA00022840"/>
    </source>
</evidence>
<evidence type="ECO:0000256" key="17">
    <source>
        <dbReference type="ARBA" id="ARBA00029709"/>
    </source>
</evidence>
<evidence type="ECO:0000256" key="14">
    <source>
        <dbReference type="ARBA" id="ARBA00023235"/>
    </source>
</evidence>
<comment type="catalytic activity">
    <reaction evidence="22">
        <text>ATP + H2O = ADP + phosphate + H(+)</text>
        <dbReference type="Rhea" id="RHEA:13065"/>
        <dbReference type="ChEBI" id="CHEBI:15377"/>
        <dbReference type="ChEBI" id="CHEBI:15378"/>
        <dbReference type="ChEBI" id="CHEBI:30616"/>
        <dbReference type="ChEBI" id="CHEBI:43474"/>
        <dbReference type="ChEBI" id="CHEBI:456216"/>
        <dbReference type="EC" id="5.6.2.3"/>
    </reaction>
</comment>
<evidence type="ECO:0000313" key="26">
    <source>
        <dbReference type="Proteomes" id="UP000319257"/>
    </source>
</evidence>
<evidence type="ECO:0000256" key="7">
    <source>
        <dbReference type="ARBA" id="ARBA00022741"/>
    </source>
</evidence>
<keyword evidence="11" id="KW-0408">Iron</keyword>
<proteinExistence type="inferred from homology"/>
<dbReference type="InterPro" id="IPR014013">
    <property type="entry name" value="Helic_SF1/SF2_ATP-bd_DinG/Rad3"/>
</dbReference>
<evidence type="ECO:0000256" key="3">
    <source>
        <dbReference type="ARBA" id="ARBA00008435"/>
    </source>
</evidence>
<name>A0A507AY46_9PEZI</name>
<protein>
    <recommendedName>
        <fullName evidence="5">ATP-dependent DNA helicase CHL1</fullName>
        <ecNumber evidence="18">5.6.2.3</ecNumber>
    </recommendedName>
    <alternativeName>
        <fullName evidence="4">ATP-dependent DNA helicase chl1</fullName>
    </alternativeName>
    <alternativeName>
        <fullName evidence="17">Chromosome loss protein 1</fullName>
    </alternativeName>
    <alternativeName>
        <fullName evidence="19 20">DNA 5'-3' helicase CHL1</fullName>
    </alternativeName>
</protein>
<dbReference type="Proteomes" id="UP000319257">
    <property type="component" value="Unassembled WGS sequence"/>
</dbReference>
<comment type="caution">
    <text evidence="25">The sequence shown here is derived from an EMBL/GenBank/DDBJ whole genome shotgun (WGS) entry which is preliminary data.</text>
</comment>
<keyword evidence="16" id="KW-0131">Cell cycle</keyword>
<comment type="cofactor">
    <cofactor evidence="1">
        <name>[4Fe-4S] cluster</name>
        <dbReference type="ChEBI" id="CHEBI:49883"/>
    </cofactor>
</comment>
<dbReference type="InterPro" id="IPR013020">
    <property type="entry name" value="Rad3/Chl1-like"/>
</dbReference>
<feature type="region of interest" description="Disordered" evidence="23">
    <location>
        <begin position="925"/>
        <end position="1036"/>
    </location>
</feature>
<evidence type="ECO:0000256" key="23">
    <source>
        <dbReference type="SAM" id="MobiDB-lite"/>
    </source>
</evidence>
<evidence type="ECO:0000256" key="6">
    <source>
        <dbReference type="ARBA" id="ARBA00022723"/>
    </source>
</evidence>
<dbReference type="GeneID" id="41968187"/>
<dbReference type="EC" id="5.6.2.3" evidence="18"/>
<dbReference type="SUPFAM" id="SSF52540">
    <property type="entry name" value="P-loop containing nucleoside triphosphate hydrolases"/>
    <property type="match status" value="1"/>
</dbReference>